<keyword evidence="3" id="KW-1185">Reference proteome</keyword>
<name>A0A835WDT4_CHLIN</name>
<feature type="region of interest" description="Disordered" evidence="1">
    <location>
        <begin position="569"/>
        <end position="605"/>
    </location>
</feature>
<feature type="region of interest" description="Disordered" evidence="1">
    <location>
        <begin position="439"/>
        <end position="489"/>
    </location>
</feature>
<accession>A0A835WDT4</accession>
<feature type="region of interest" description="Disordered" evidence="1">
    <location>
        <begin position="510"/>
        <end position="557"/>
    </location>
</feature>
<dbReference type="Proteomes" id="UP000650467">
    <property type="component" value="Unassembled WGS sequence"/>
</dbReference>
<feature type="region of interest" description="Disordered" evidence="1">
    <location>
        <begin position="76"/>
        <end position="108"/>
    </location>
</feature>
<feature type="compositionally biased region" description="Basic and acidic residues" evidence="1">
    <location>
        <begin position="534"/>
        <end position="545"/>
    </location>
</feature>
<dbReference type="EMBL" id="JAEHOC010000001">
    <property type="protein sequence ID" value="KAG2445543.1"/>
    <property type="molecule type" value="Genomic_DNA"/>
</dbReference>
<feature type="compositionally biased region" description="Low complexity" evidence="1">
    <location>
        <begin position="512"/>
        <end position="528"/>
    </location>
</feature>
<dbReference type="InterPro" id="IPR053729">
    <property type="entry name" value="MAD2L1BP_domain_sf"/>
</dbReference>
<evidence type="ECO:0000256" key="1">
    <source>
        <dbReference type="SAM" id="MobiDB-lite"/>
    </source>
</evidence>
<sequence length="673" mass="66754">MRRSGSGAAALRAASARHPPLPVKLSLQLGAGVMLHSDLAAALLQELLKFIQFARGQTQTPFEHLRAALQGSLQALAEQQEQEQTQAPQQGPHGAGARPARPRRSRRLRLPSSVTRLIKFSQSMDALLAAASPQLLTAAQPAAVAVMLGACPHRPRELYHITFSGPDGQPLLPLLPPSAVSLPPPPTPVAPLPPVFGTPALASGSSAAAATAAGAGVTAGGCGAPTPQPPPVPQGQLQHHAAEQPAPWRGTRRQAPRSLGPDAAAAVQAGLSERERGAVRRALRGLVVAQSSVEAWSRLQRPTWMWLAVAPSAATAASTSGAVAQGATTAPPAALAVGAMGHATGGAAAALPVPPLLPPPPPPAPPPGSGFRMCTRLPFVAGAASAAAAGASAATTAAGATRALRKTLQQVHIDIQASCSGTGAGAAGVTACGKGAGALPQPRQAAHGSGPQGAGMGGLGAADAGGGAPGPRGPWAGRQAAAGGGRVHGADADADALVSLQLATSKLRLSQSPAVAAGPVASTAAAAGPHRSSAGRDRSYSHESYEAAAPAAAAQEDGGLEPRLHAGAAPVMATPQSKQRRRDGSPAAEIRLGEDAGAKPCDGIRAGRPGYSAGAAAGAAAATTMEQQAAPGEPRQPPLASQPAPIVGAASPAVWWLCSTSVRSVVKPEEIQG</sequence>
<comment type="caution">
    <text evidence="2">The sequence shown here is derived from an EMBL/GenBank/DDBJ whole genome shotgun (WGS) entry which is preliminary data.</text>
</comment>
<feature type="compositionally biased region" description="Gly residues" evidence="1">
    <location>
        <begin position="450"/>
        <end position="470"/>
    </location>
</feature>
<reference evidence="2" key="1">
    <citation type="journal article" date="2020" name="bioRxiv">
        <title>Comparative genomics of Chlamydomonas.</title>
        <authorList>
            <person name="Craig R.J."/>
            <person name="Hasan A.R."/>
            <person name="Ness R.W."/>
            <person name="Keightley P.D."/>
        </authorList>
    </citation>
    <scope>NUCLEOTIDE SEQUENCE</scope>
    <source>
        <strain evidence="2">SAG 7.73</strain>
    </source>
</reference>
<feature type="compositionally biased region" description="Low complexity" evidence="1">
    <location>
        <begin position="76"/>
        <end position="99"/>
    </location>
</feature>
<dbReference type="OrthoDB" id="552121at2759"/>
<feature type="region of interest" description="Disordered" evidence="1">
    <location>
        <begin position="618"/>
        <end position="645"/>
    </location>
</feature>
<organism evidence="2 3">
    <name type="scientific">Chlamydomonas incerta</name>
    <dbReference type="NCBI Taxonomy" id="51695"/>
    <lineage>
        <taxon>Eukaryota</taxon>
        <taxon>Viridiplantae</taxon>
        <taxon>Chlorophyta</taxon>
        <taxon>core chlorophytes</taxon>
        <taxon>Chlorophyceae</taxon>
        <taxon>CS clade</taxon>
        <taxon>Chlamydomonadales</taxon>
        <taxon>Chlamydomonadaceae</taxon>
        <taxon>Chlamydomonas</taxon>
    </lineage>
</organism>
<proteinExistence type="predicted"/>
<protein>
    <submittedName>
        <fullName evidence="2">Uncharacterized protein</fullName>
    </submittedName>
</protein>
<evidence type="ECO:0000313" key="2">
    <source>
        <dbReference type="EMBL" id="KAG2445543.1"/>
    </source>
</evidence>
<gene>
    <name evidence="2" type="ORF">HXX76_000158</name>
</gene>
<dbReference type="AlphaFoldDB" id="A0A835WDT4"/>
<dbReference type="Gene3D" id="3.30.900.20">
    <property type="match status" value="1"/>
</dbReference>
<feature type="region of interest" description="Disordered" evidence="1">
    <location>
        <begin position="216"/>
        <end position="263"/>
    </location>
</feature>
<evidence type="ECO:0000313" key="3">
    <source>
        <dbReference type="Proteomes" id="UP000650467"/>
    </source>
</evidence>